<sequence length="320" mass="33423">MEEPPTRTALVTGASRGLGLLVARELARRGYSLVLCARTAEDLYAARDDLTARGADVLAVPCDVRNAQEVEHLVARAIGYRGGLDVVVNVAGIIQVGPLESVTLDEFRDALDTMCLGPVQVTLAALPHLRERRSGRIINVTSIGGKVAVPHILPYSVAKFGAVGFSEGLRAELAGSGISVTTVVPGLMRTGSHVRASFAGQSTKEYGWFSAAASAPLLSMDAERAARRIVAAGLAGRAEVTLTPAAILGARLAGLMPGTTSRLLGLVRPLLPGPPADAGQAVAEPGHRAQARTESRVLRALTTMGRSAAQRFNQRRATGT</sequence>
<evidence type="ECO:0000256" key="3">
    <source>
        <dbReference type="RuleBase" id="RU000363"/>
    </source>
</evidence>
<dbReference type="OrthoDB" id="158573at2"/>
<dbReference type="EMBL" id="LT629732">
    <property type="protein sequence ID" value="SDS80219.1"/>
    <property type="molecule type" value="Genomic_DNA"/>
</dbReference>
<accession>A0A1H1V7H2</accession>
<dbReference type="PRINTS" id="PR00081">
    <property type="entry name" value="GDHRDH"/>
</dbReference>
<comment type="similarity">
    <text evidence="1 3">Belongs to the short-chain dehydrogenases/reductases (SDR) family.</text>
</comment>
<proteinExistence type="inferred from homology"/>
<dbReference type="PANTHER" id="PTHR44196:SF1">
    <property type="entry name" value="DEHYDROGENASE_REDUCTASE SDR FAMILY MEMBER 7B"/>
    <property type="match status" value="1"/>
</dbReference>
<keyword evidence="2" id="KW-0560">Oxidoreductase</keyword>
<evidence type="ECO:0000313" key="6">
    <source>
        <dbReference type="Proteomes" id="UP000198983"/>
    </source>
</evidence>
<keyword evidence="6" id="KW-1185">Reference proteome</keyword>
<dbReference type="GO" id="GO:0016020">
    <property type="term" value="C:membrane"/>
    <property type="evidence" value="ECO:0007669"/>
    <property type="project" value="TreeGrafter"/>
</dbReference>
<protein>
    <submittedName>
        <fullName evidence="5">Short-chain dehydrogenase</fullName>
    </submittedName>
</protein>
<reference evidence="5 6" key="1">
    <citation type="submission" date="2016-10" db="EMBL/GenBank/DDBJ databases">
        <authorList>
            <person name="de Groot N.N."/>
        </authorList>
    </citation>
    <scope>NUCLEOTIDE SEQUENCE [LARGE SCALE GENOMIC DNA]</scope>
    <source>
        <strain evidence="5 6">DSM 22024</strain>
    </source>
</reference>
<dbReference type="RefSeq" id="WP_092655067.1">
    <property type="nucleotide sequence ID" value="NZ_LT629732.1"/>
</dbReference>
<dbReference type="SMART" id="SM00822">
    <property type="entry name" value="PKS_KR"/>
    <property type="match status" value="1"/>
</dbReference>
<evidence type="ECO:0000259" key="4">
    <source>
        <dbReference type="SMART" id="SM00822"/>
    </source>
</evidence>
<name>A0A1H1V7H2_9ACTN</name>
<dbReference type="PRINTS" id="PR00080">
    <property type="entry name" value="SDRFAMILY"/>
</dbReference>
<dbReference type="Gene3D" id="3.40.50.720">
    <property type="entry name" value="NAD(P)-binding Rossmann-like Domain"/>
    <property type="match status" value="1"/>
</dbReference>
<evidence type="ECO:0000313" key="5">
    <source>
        <dbReference type="EMBL" id="SDS80219.1"/>
    </source>
</evidence>
<evidence type="ECO:0000256" key="1">
    <source>
        <dbReference type="ARBA" id="ARBA00006484"/>
    </source>
</evidence>
<dbReference type="PROSITE" id="PS00061">
    <property type="entry name" value="ADH_SHORT"/>
    <property type="match status" value="1"/>
</dbReference>
<dbReference type="PANTHER" id="PTHR44196">
    <property type="entry name" value="DEHYDROGENASE/REDUCTASE SDR FAMILY MEMBER 7B"/>
    <property type="match status" value="1"/>
</dbReference>
<dbReference type="InterPro" id="IPR057326">
    <property type="entry name" value="KR_dom"/>
</dbReference>
<dbReference type="Pfam" id="PF00106">
    <property type="entry name" value="adh_short"/>
    <property type="match status" value="1"/>
</dbReference>
<dbReference type="InterPro" id="IPR036291">
    <property type="entry name" value="NAD(P)-bd_dom_sf"/>
</dbReference>
<dbReference type="InterPro" id="IPR020904">
    <property type="entry name" value="Sc_DH/Rdtase_CS"/>
</dbReference>
<feature type="domain" description="Ketoreductase" evidence="4">
    <location>
        <begin position="7"/>
        <end position="259"/>
    </location>
</feature>
<organism evidence="5 6">
    <name type="scientific">Actinopolymorpha singaporensis</name>
    <dbReference type="NCBI Taxonomy" id="117157"/>
    <lineage>
        <taxon>Bacteria</taxon>
        <taxon>Bacillati</taxon>
        <taxon>Actinomycetota</taxon>
        <taxon>Actinomycetes</taxon>
        <taxon>Propionibacteriales</taxon>
        <taxon>Actinopolymorphaceae</taxon>
        <taxon>Actinopolymorpha</taxon>
    </lineage>
</organism>
<dbReference type="AlphaFoldDB" id="A0A1H1V7H2"/>
<dbReference type="GO" id="GO:0016491">
    <property type="term" value="F:oxidoreductase activity"/>
    <property type="evidence" value="ECO:0007669"/>
    <property type="project" value="UniProtKB-KW"/>
</dbReference>
<gene>
    <name evidence="5" type="ORF">SAMN04489717_3925</name>
</gene>
<dbReference type="SUPFAM" id="SSF51735">
    <property type="entry name" value="NAD(P)-binding Rossmann-fold domains"/>
    <property type="match status" value="1"/>
</dbReference>
<dbReference type="InterPro" id="IPR002347">
    <property type="entry name" value="SDR_fam"/>
</dbReference>
<dbReference type="Proteomes" id="UP000198983">
    <property type="component" value="Chromosome I"/>
</dbReference>
<evidence type="ECO:0000256" key="2">
    <source>
        <dbReference type="ARBA" id="ARBA00023002"/>
    </source>
</evidence>
<dbReference type="STRING" id="117157.SAMN04489717_3925"/>